<sequence>MSDITLIQRGGGKRPYEARQPTCAMQEGCQFRRSIPRDEGNELKRQTPEKQGFFCAINPDSFLQTCSHAVESISYRMTTHSYVCTITFGEEGASF</sequence>
<dbReference type="Proteomes" id="UP000597444">
    <property type="component" value="Unassembled WGS sequence"/>
</dbReference>
<dbReference type="EMBL" id="BNJK01000001">
    <property type="protein sequence ID" value="GHO95774.1"/>
    <property type="molecule type" value="Genomic_DNA"/>
</dbReference>
<proteinExistence type="predicted"/>
<reference evidence="1" key="1">
    <citation type="submission" date="2020-10" db="EMBL/GenBank/DDBJ databases">
        <title>Taxonomic study of unclassified bacteria belonging to the class Ktedonobacteria.</title>
        <authorList>
            <person name="Yabe S."/>
            <person name="Wang C.M."/>
            <person name="Zheng Y."/>
            <person name="Sakai Y."/>
            <person name="Cavaletti L."/>
            <person name="Monciardini P."/>
            <person name="Donadio S."/>
        </authorList>
    </citation>
    <scope>NUCLEOTIDE SEQUENCE</scope>
    <source>
        <strain evidence="1">ID150040</strain>
    </source>
</reference>
<evidence type="ECO:0000313" key="2">
    <source>
        <dbReference type="Proteomes" id="UP000597444"/>
    </source>
</evidence>
<gene>
    <name evidence="1" type="ORF">KSF_058220</name>
</gene>
<accession>A0A8J3IHQ8</accession>
<protein>
    <submittedName>
        <fullName evidence="1">Uncharacterized protein</fullName>
    </submittedName>
</protein>
<comment type="caution">
    <text evidence="1">The sequence shown here is derived from an EMBL/GenBank/DDBJ whole genome shotgun (WGS) entry which is preliminary data.</text>
</comment>
<name>A0A8J3IHQ8_9CHLR</name>
<dbReference type="AlphaFoldDB" id="A0A8J3IHQ8"/>
<keyword evidence="2" id="KW-1185">Reference proteome</keyword>
<evidence type="ECO:0000313" key="1">
    <source>
        <dbReference type="EMBL" id="GHO95774.1"/>
    </source>
</evidence>
<organism evidence="1 2">
    <name type="scientific">Reticulibacter mediterranei</name>
    <dbReference type="NCBI Taxonomy" id="2778369"/>
    <lineage>
        <taxon>Bacteria</taxon>
        <taxon>Bacillati</taxon>
        <taxon>Chloroflexota</taxon>
        <taxon>Ktedonobacteria</taxon>
        <taxon>Ktedonobacterales</taxon>
        <taxon>Reticulibacteraceae</taxon>
        <taxon>Reticulibacter</taxon>
    </lineage>
</organism>